<dbReference type="InterPro" id="IPR003613">
    <property type="entry name" value="Ubox_domain"/>
</dbReference>
<protein>
    <recommendedName>
        <fullName evidence="3">RING-type E3 ubiquitin transferase</fullName>
        <ecNumber evidence="3">2.3.2.27</ecNumber>
    </recommendedName>
</protein>
<dbReference type="InterPro" id="IPR013083">
    <property type="entry name" value="Znf_RING/FYVE/PHD"/>
</dbReference>
<evidence type="ECO:0000256" key="3">
    <source>
        <dbReference type="ARBA" id="ARBA00012483"/>
    </source>
</evidence>
<dbReference type="PANTHER" id="PTHR47446">
    <property type="entry name" value="RING-TYPE E3 UBIQUITIN TRANSFERASE"/>
    <property type="match status" value="1"/>
</dbReference>
<dbReference type="SUPFAM" id="SSF48371">
    <property type="entry name" value="ARM repeat"/>
    <property type="match status" value="1"/>
</dbReference>
<evidence type="ECO:0000256" key="2">
    <source>
        <dbReference type="ARBA" id="ARBA00004906"/>
    </source>
</evidence>
<dbReference type="Pfam" id="PF00400">
    <property type="entry name" value="WD40"/>
    <property type="match status" value="2"/>
</dbReference>
<reference evidence="7" key="1">
    <citation type="submission" date="2021-01" db="UniProtKB">
        <authorList>
            <consortium name="EnsemblPlants"/>
        </authorList>
    </citation>
    <scope>IDENTIFICATION</scope>
</reference>
<dbReference type="Gramene" id="Kaladp0037s0523.1.v1.1">
    <property type="protein sequence ID" value="Kaladp0037s0523.1.v1.1"/>
    <property type="gene ID" value="Kaladp0037s0523.v1.1"/>
</dbReference>
<proteinExistence type="predicted"/>
<dbReference type="SMART" id="SM00320">
    <property type="entry name" value="WD40"/>
    <property type="match status" value="4"/>
</dbReference>
<dbReference type="Proteomes" id="UP000594263">
    <property type="component" value="Unplaced"/>
</dbReference>
<evidence type="ECO:0000256" key="1">
    <source>
        <dbReference type="ARBA" id="ARBA00000900"/>
    </source>
</evidence>
<dbReference type="InterPro" id="IPR015943">
    <property type="entry name" value="WD40/YVTN_repeat-like_dom_sf"/>
</dbReference>
<dbReference type="Gene3D" id="2.130.10.10">
    <property type="entry name" value="YVTN repeat-like/Quinoprotein amine dehydrogenase"/>
    <property type="match status" value="2"/>
</dbReference>
<dbReference type="Gene3D" id="1.25.10.10">
    <property type="entry name" value="Leucine-rich Repeat Variant"/>
    <property type="match status" value="1"/>
</dbReference>
<dbReference type="PROSITE" id="PS50294">
    <property type="entry name" value="WD_REPEATS_REGION"/>
    <property type="match status" value="2"/>
</dbReference>
<dbReference type="UniPathway" id="UPA00143"/>
<evidence type="ECO:0000256" key="5">
    <source>
        <dbReference type="PROSITE-ProRule" id="PRU00221"/>
    </source>
</evidence>
<dbReference type="Pfam" id="PF04564">
    <property type="entry name" value="U-box"/>
    <property type="match status" value="1"/>
</dbReference>
<dbReference type="InterPro" id="IPR036322">
    <property type="entry name" value="WD40_repeat_dom_sf"/>
</dbReference>
<dbReference type="InterPro" id="IPR045210">
    <property type="entry name" value="RING-Ubox_PUB"/>
</dbReference>
<dbReference type="GO" id="GO:0061630">
    <property type="term" value="F:ubiquitin protein ligase activity"/>
    <property type="evidence" value="ECO:0007669"/>
    <property type="project" value="UniProtKB-EC"/>
</dbReference>
<dbReference type="InterPro" id="IPR011989">
    <property type="entry name" value="ARM-like"/>
</dbReference>
<dbReference type="PROSITE" id="PS51698">
    <property type="entry name" value="U_BOX"/>
    <property type="match status" value="1"/>
</dbReference>
<accession>A0A7N0TJ17</accession>
<evidence type="ECO:0000313" key="7">
    <source>
        <dbReference type="EnsemblPlants" id="Kaladp0037s0523.1.v1.1"/>
    </source>
</evidence>
<comment type="catalytic activity">
    <reaction evidence="1">
        <text>S-ubiquitinyl-[E2 ubiquitin-conjugating enzyme]-L-cysteine + [acceptor protein]-L-lysine = [E2 ubiquitin-conjugating enzyme]-L-cysteine + N(6)-ubiquitinyl-[acceptor protein]-L-lysine.</text>
        <dbReference type="EC" id="2.3.2.27"/>
    </reaction>
</comment>
<dbReference type="PROSITE" id="PS50082">
    <property type="entry name" value="WD_REPEATS_2"/>
    <property type="match status" value="2"/>
</dbReference>
<dbReference type="CDD" id="cd16664">
    <property type="entry name" value="RING-Ubox_PUB"/>
    <property type="match status" value="1"/>
</dbReference>
<dbReference type="Pfam" id="PF23654">
    <property type="entry name" value="ARM_LIN_2nd"/>
    <property type="match status" value="1"/>
</dbReference>
<dbReference type="EnsemblPlants" id="Kaladp0037s0523.1.v1.1">
    <property type="protein sequence ID" value="Kaladp0037s0523.1.v1.1"/>
    <property type="gene ID" value="Kaladp0037s0523.v1.1"/>
</dbReference>
<dbReference type="AlphaFoldDB" id="A0A7N0TJ17"/>
<evidence type="ECO:0000313" key="8">
    <source>
        <dbReference type="Proteomes" id="UP000594263"/>
    </source>
</evidence>
<dbReference type="InterPro" id="IPR016024">
    <property type="entry name" value="ARM-type_fold"/>
</dbReference>
<dbReference type="InterPro" id="IPR001680">
    <property type="entry name" value="WD40_rpt"/>
</dbReference>
<dbReference type="SUPFAM" id="SSF57850">
    <property type="entry name" value="RING/U-box"/>
    <property type="match status" value="1"/>
</dbReference>
<feature type="repeat" description="WD" evidence="5">
    <location>
        <begin position="743"/>
        <end position="778"/>
    </location>
</feature>
<dbReference type="Gene3D" id="3.30.40.10">
    <property type="entry name" value="Zinc/RING finger domain, C3HC4 (zinc finger)"/>
    <property type="match status" value="1"/>
</dbReference>
<organism evidence="7 8">
    <name type="scientific">Kalanchoe fedtschenkoi</name>
    <name type="common">Lavender scallops</name>
    <name type="synonym">South American air plant</name>
    <dbReference type="NCBI Taxonomy" id="63787"/>
    <lineage>
        <taxon>Eukaryota</taxon>
        <taxon>Viridiplantae</taxon>
        <taxon>Streptophyta</taxon>
        <taxon>Embryophyta</taxon>
        <taxon>Tracheophyta</taxon>
        <taxon>Spermatophyta</taxon>
        <taxon>Magnoliopsida</taxon>
        <taxon>eudicotyledons</taxon>
        <taxon>Gunneridae</taxon>
        <taxon>Pentapetalae</taxon>
        <taxon>Saxifragales</taxon>
        <taxon>Crassulaceae</taxon>
        <taxon>Kalanchoe</taxon>
    </lineage>
</organism>
<dbReference type="InterPro" id="IPR055566">
    <property type="entry name" value="ARM_LIN"/>
</dbReference>
<dbReference type="PANTHER" id="PTHR47446:SF2">
    <property type="entry name" value="RING-TYPE E3 UBIQUITIN TRANSFERASE"/>
    <property type="match status" value="1"/>
</dbReference>
<evidence type="ECO:0000259" key="6">
    <source>
        <dbReference type="PROSITE" id="PS51698"/>
    </source>
</evidence>
<keyword evidence="5" id="KW-0853">WD repeat</keyword>
<dbReference type="InterPro" id="IPR052858">
    <property type="entry name" value="E3_ubiquitin-ligase_LIN"/>
</dbReference>
<keyword evidence="4" id="KW-0808">Transferase</keyword>
<keyword evidence="8" id="KW-1185">Reference proteome</keyword>
<dbReference type="InterPro" id="IPR056514">
    <property type="entry name" value="ARM_LIN_2nd"/>
</dbReference>
<name>A0A7N0TJ17_KALFE</name>
<dbReference type="SUPFAM" id="SSF50978">
    <property type="entry name" value="WD40 repeat-like"/>
    <property type="match status" value="1"/>
</dbReference>
<feature type="repeat" description="WD" evidence="5">
    <location>
        <begin position="952"/>
        <end position="986"/>
    </location>
</feature>
<comment type="pathway">
    <text evidence="2">Protein modification; protein ubiquitination.</text>
</comment>
<sequence>MSLLESRKVQIHPQRNLTSMQSSSGQGHLMADTDNPLPLLNHMPPIPKDFVCPITSQLFNDPVTLETGQTYERKAILEWLERGNSTCPITRHKLQSTHLPKTNYVLKRLIASWQDDHPASVVTDTAYVLPPEPETEVLLPAVSPNCVISQATIDDGTESELRHAIDNLCTCEILKESEMAVLTIERLWKTTTLDVEIQMMLSKSSVINGFVEILFNSVDPQVLKSTISLLTELGSKDKAVIQILTQIDSDVDDIITLFKKGLSEAVVLIYLLRPSFSALIDRDMVESLVTVIKKNEENFADMCLKPKTAAILLLAQIIRTNEETDTPFIVKIILRSKVIEKIAGSLESENSVERIAAVGILLRCMQCDGKCRNIIADKAELAQILESFMGASEADQSEIIKFLSELLRLNRRTFNEQILRIVKDEGSFSTMHSLLVYLQTAPQELTPVVAGLLLQLDLLKEPRKMSIYREEAIDSLISCLRSSEHPATQMLAAETIESLQGKFTSSGESLTRDLLLKRAGLDKSYKKKLRTEQLSTVTGETEETSEEEKAAEEWEQRMAFVLVSHEFGLLFEALAEGLKSRYTELRSSCFVSAIWLIHMLGTLPDTGVRGAARVCLLKRIMTVFNTARDIEDRALSLLALKSFTNDPEGMQDMSSYLKDLMKGLRELRKSSILACELLKLFSKGHDSKAIIWQHKEVIQVDCSANGEVLSIVSFKDRIFSGHSDGTIKAWTGRGSILHLIQQTREHSKAVTSLAVMPQGDKLYSGSLDKTTRVWSISNEVMECIQVHDMKEHVHNLAVAGTICCYIPQGAGVKVHSWNGGSRLFCPDKYMKCMVLVQGKLYCGCQDSSIQEIDLASGTVSTIQNGSRKLLTKSNPIQTLKVYDGLIYSASTPSDGSAVKVWNATSYNMVGSVASTQEIRAMAVSSDLIYLGCKGGIVEVWSREKYIKIETLQTGSNSKVMCMDLNSNEEVLVVGTSDGQIQAWALS</sequence>
<dbReference type="OMA" id="ASWQEQN"/>
<dbReference type="EC" id="2.3.2.27" evidence="3"/>
<dbReference type="Pfam" id="PF23628">
    <property type="entry name" value="ARM_LIN_C"/>
    <property type="match status" value="1"/>
</dbReference>
<dbReference type="GO" id="GO:0016567">
    <property type="term" value="P:protein ubiquitination"/>
    <property type="evidence" value="ECO:0007669"/>
    <property type="project" value="UniProtKB-UniPathway"/>
</dbReference>
<dbReference type="SMART" id="SM00504">
    <property type="entry name" value="Ubox"/>
    <property type="match status" value="1"/>
</dbReference>
<evidence type="ECO:0000256" key="4">
    <source>
        <dbReference type="ARBA" id="ARBA00022679"/>
    </source>
</evidence>
<feature type="domain" description="U-box" evidence="6">
    <location>
        <begin position="45"/>
        <end position="120"/>
    </location>
</feature>